<gene>
    <name evidence="8" type="ORF">SAMN04488103_109141</name>
</gene>
<evidence type="ECO:0000256" key="1">
    <source>
        <dbReference type="ARBA" id="ARBA00004651"/>
    </source>
</evidence>
<keyword evidence="3 6" id="KW-0812">Transmembrane</keyword>
<feature type="transmembrane region" description="Helical" evidence="6">
    <location>
        <begin position="475"/>
        <end position="495"/>
    </location>
</feature>
<dbReference type="GO" id="GO:0005886">
    <property type="term" value="C:plasma membrane"/>
    <property type="evidence" value="ECO:0007669"/>
    <property type="project" value="UniProtKB-SubCell"/>
</dbReference>
<keyword evidence="9" id="KW-1185">Reference proteome</keyword>
<dbReference type="InterPro" id="IPR038766">
    <property type="entry name" value="Membrane_comp_ABC_pdt"/>
</dbReference>
<keyword evidence="5 6" id="KW-0472">Membrane</keyword>
<dbReference type="InterPro" id="IPR003838">
    <property type="entry name" value="ABC3_permease_C"/>
</dbReference>
<dbReference type="STRING" id="933059.SAMN04488103_109141"/>
<feature type="domain" description="ABC3 transporter permease C-terminal" evidence="7">
    <location>
        <begin position="716"/>
        <end position="823"/>
    </location>
</feature>
<evidence type="ECO:0000256" key="3">
    <source>
        <dbReference type="ARBA" id="ARBA00022692"/>
    </source>
</evidence>
<feature type="transmembrane region" description="Helical" evidence="6">
    <location>
        <begin position="20"/>
        <end position="41"/>
    </location>
</feature>
<dbReference type="Pfam" id="PF02687">
    <property type="entry name" value="FtsX"/>
    <property type="match status" value="2"/>
</dbReference>
<feature type="transmembrane region" description="Helical" evidence="6">
    <location>
        <begin position="713"/>
        <end position="734"/>
    </location>
</feature>
<dbReference type="RefSeq" id="WP_091302788.1">
    <property type="nucleotide sequence ID" value="NZ_FOCE01000009.1"/>
</dbReference>
<evidence type="ECO:0000256" key="6">
    <source>
        <dbReference type="SAM" id="Phobius"/>
    </source>
</evidence>
<name>A0A1H8KMF0_9RHOB</name>
<accession>A0A1H8KMF0</accession>
<dbReference type="OrthoDB" id="9775544at2"/>
<feature type="transmembrane region" description="Helical" evidence="6">
    <location>
        <begin position="800"/>
        <end position="821"/>
    </location>
</feature>
<dbReference type="PANTHER" id="PTHR30287">
    <property type="entry name" value="MEMBRANE COMPONENT OF PREDICTED ABC SUPERFAMILY METABOLITE UPTAKE TRANSPORTER"/>
    <property type="match status" value="1"/>
</dbReference>
<sequence>MSWPLAARLARRELRGGIKGFRIFLACLALGVAAIAAVGMVRGAIEAGLRDQGAVLLGGDAQMEFTYRYADAAELAFMASIADRVSQVVSFRSMIALGEDRALTQVQAVDDLYPLIGQVELDPAVPLAQALAGGGGLPGAVVDRVLMDRLGLQPGDVLRLGTQDFRLGAALLRMPDSATGGFSLGPPMIVYTKDLAQSGLIVPGSLYETQYRLDLPPGADLAAVQAQAEARFTDTGLRWSDSRRATPGVERFVERIGSFLVLVGLAGLAVGGVGVSSAVRAYLEGKVPVIATLKTLGAEGRLIFRTYLLQIGALAGLGIAAGLGLGALVPLLAGPVIAASLPFPVAFAVYPQPLLEAGFYGAVTALLFTLWPLARVERVRAAALYRGAGQAGWPRPLLLAALAGLAMLLVGGAVALSGARGLALGTAGGVVAALLVLALAGWAARRLARAGARRARGAVALRAALGAIAAPRGEAMAVILSLGLGLSVLAAVGQIDANLRAAIDRDLPVRAPAYFFVDIQADQIEGFLARVQADPAITRVESAPMLRGVLTQINGRPAREVAGEHWVVRGDRGLTYAAAPPANTKVVAGAWWPEDYAGPPQVSFAAEEAAEIGLKLGDTVTVNVLGRDIAATITSLREVDFSSAGMGFVMTMNPAALAGAPHTHIATIYAPPEAEARILRDLAGQWPNITAIRVRDAIDRVTEALDAIATATAWAAAAVLVTGFVVLIGAAAAGERARVYEAAVLKVLGATRGRILWSFGLRAALMGAAAGLVAIGAGAVAGWAVMVLVMDSAYSFEPVSALAIVAGGVLVTLLAGIAFAWRPLAARPAQVLRSAE</sequence>
<protein>
    <submittedName>
        <fullName evidence="8">Putative ABC transport system permease protein</fullName>
    </submittedName>
</protein>
<feature type="transmembrane region" description="Helical" evidence="6">
    <location>
        <begin position="422"/>
        <end position="444"/>
    </location>
</feature>
<evidence type="ECO:0000313" key="9">
    <source>
        <dbReference type="Proteomes" id="UP000198761"/>
    </source>
</evidence>
<dbReference type="Proteomes" id="UP000198761">
    <property type="component" value="Unassembled WGS sequence"/>
</dbReference>
<dbReference type="PANTHER" id="PTHR30287:SF1">
    <property type="entry name" value="INNER MEMBRANE PROTEIN"/>
    <property type="match status" value="1"/>
</dbReference>
<dbReference type="AlphaFoldDB" id="A0A1H8KMF0"/>
<evidence type="ECO:0000256" key="2">
    <source>
        <dbReference type="ARBA" id="ARBA00022475"/>
    </source>
</evidence>
<feature type="transmembrane region" description="Helical" evidence="6">
    <location>
        <begin position="303"/>
        <end position="325"/>
    </location>
</feature>
<feature type="transmembrane region" description="Helical" evidence="6">
    <location>
        <begin position="755"/>
        <end position="788"/>
    </location>
</feature>
<evidence type="ECO:0000256" key="5">
    <source>
        <dbReference type="ARBA" id="ARBA00023136"/>
    </source>
</evidence>
<evidence type="ECO:0000259" key="7">
    <source>
        <dbReference type="Pfam" id="PF02687"/>
    </source>
</evidence>
<evidence type="ECO:0000256" key="4">
    <source>
        <dbReference type="ARBA" id="ARBA00022989"/>
    </source>
</evidence>
<comment type="subcellular location">
    <subcellularLocation>
        <location evidence="1">Cell membrane</location>
        <topology evidence="1">Multi-pass membrane protein</topology>
    </subcellularLocation>
</comment>
<feature type="domain" description="ABC3 transporter permease C-terminal" evidence="7">
    <location>
        <begin position="263"/>
        <end position="376"/>
    </location>
</feature>
<feature type="transmembrane region" description="Helical" evidence="6">
    <location>
        <begin position="357"/>
        <end position="376"/>
    </location>
</feature>
<feature type="transmembrane region" description="Helical" evidence="6">
    <location>
        <begin position="397"/>
        <end position="416"/>
    </location>
</feature>
<dbReference type="EMBL" id="FOCE01000009">
    <property type="protein sequence ID" value="SEN94160.1"/>
    <property type="molecule type" value="Genomic_DNA"/>
</dbReference>
<keyword evidence="4 6" id="KW-1133">Transmembrane helix</keyword>
<keyword evidence="2" id="KW-1003">Cell membrane</keyword>
<organism evidence="8 9">
    <name type="scientific">Gemmobacter aquatilis</name>
    <dbReference type="NCBI Taxonomy" id="933059"/>
    <lineage>
        <taxon>Bacteria</taxon>
        <taxon>Pseudomonadati</taxon>
        <taxon>Pseudomonadota</taxon>
        <taxon>Alphaproteobacteria</taxon>
        <taxon>Rhodobacterales</taxon>
        <taxon>Paracoccaceae</taxon>
        <taxon>Gemmobacter</taxon>
    </lineage>
</organism>
<feature type="transmembrane region" description="Helical" evidence="6">
    <location>
        <begin position="259"/>
        <end position="283"/>
    </location>
</feature>
<reference evidence="8 9" key="1">
    <citation type="submission" date="2016-10" db="EMBL/GenBank/DDBJ databases">
        <authorList>
            <person name="de Groot N.N."/>
        </authorList>
    </citation>
    <scope>NUCLEOTIDE SEQUENCE [LARGE SCALE GENOMIC DNA]</scope>
    <source>
        <strain evidence="8 9">DSM 3857</strain>
    </source>
</reference>
<evidence type="ECO:0000313" key="8">
    <source>
        <dbReference type="EMBL" id="SEN94160.1"/>
    </source>
</evidence>
<proteinExistence type="predicted"/>